<evidence type="ECO:0000313" key="1">
    <source>
        <dbReference type="EMBL" id="KKM93140.1"/>
    </source>
</evidence>
<proteinExistence type="predicted"/>
<sequence>MLGAVTLSNVHLDPALFYRRFVPLEDDGGRNPCSYKTLDEGEYLGTFLFEGTDE</sequence>
<gene>
    <name evidence="1" type="ORF">LCGC14_1211400</name>
</gene>
<dbReference type="AlphaFoldDB" id="A0A0F9NW83"/>
<accession>A0A0F9NW83</accession>
<comment type="caution">
    <text evidence="1">The sequence shown here is derived from an EMBL/GenBank/DDBJ whole genome shotgun (WGS) entry which is preliminary data.</text>
</comment>
<organism evidence="1">
    <name type="scientific">marine sediment metagenome</name>
    <dbReference type="NCBI Taxonomy" id="412755"/>
    <lineage>
        <taxon>unclassified sequences</taxon>
        <taxon>metagenomes</taxon>
        <taxon>ecological metagenomes</taxon>
    </lineage>
</organism>
<name>A0A0F9NW83_9ZZZZ</name>
<dbReference type="EMBL" id="LAZR01006306">
    <property type="protein sequence ID" value="KKM93140.1"/>
    <property type="molecule type" value="Genomic_DNA"/>
</dbReference>
<reference evidence="1" key="1">
    <citation type="journal article" date="2015" name="Nature">
        <title>Complex archaea that bridge the gap between prokaryotes and eukaryotes.</title>
        <authorList>
            <person name="Spang A."/>
            <person name="Saw J.H."/>
            <person name="Jorgensen S.L."/>
            <person name="Zaremba-Niedzwiedzka K."/>
            <person name="Martijn J."/>
            <person name="Lind A.E."/>
            <person name="van Eijk R."/>
            <person name="Schleper C."/>
            <person name="Guy L."/>
            <person name="Ettema T.J."/>
        </authorList>
    </citation>
    <scope>NUCLEOTIDE SEQUENCE</scope>
</reference>
<protein>
    <submittedName>
        <fullName evidence="1">Uncharacterized protein</fullName>
    </submittedName>
</protein>